<reference evidence="2 3" key="1">
    <citation type="submission" date="2018-08" db="EMBL/GenBank/DDBJ databases">
        <title>Genomic Encyclopedia of Archaeal and Bacterial Type Strains, Phase II (KMG-II): from individual species to whole genera.</title>
        <authorList>
            <person name="Goeker M."/>
        </authorList>
    </citation>
    <scope>NUCLEOTIDE SEQUENCE [LARGE SCALE GENOMIC DNA]</scope>
    <source>
        <strain evidence="2 3">ATCC 27112</strain>
    </source>
</reference>
<feature type="transmembrane region" description="Helical" evidence="1">
    <location>
        <begin position="7"/>
        <end position="31"/>
    </location>
</feature>
<name>A0A397RYZ2_9MOLU</name>
<proteinExistence type="predicted"/>
<accession>A0A397RYZ2</accession>
<keyword evidence="1" id="KW-0812">Transmembrane</keyword>
<dbReference type="EMBL" id="QXEV01000001">
    <property type="protein sequence ID" value="RIA78492.1"/>
    <property type="molecule type" value="Genomic_DNA"/>
</dbReference>
<keyword evidence="3" id="KW-1185">Reference proteome</keyword>
<dbReference type="InParanoid" id="A0A397RYZ2"/>
<keyword evidence="1" id="KW-0472">Membrane</keyword>
<dbReference type="Proteomes" id="UP000266506">
    <property type="component" value="Unassembled WGS sequence"/>
</dbReference>
<sequence>MKIIKRIIQGIGILVLAGVLFLLFIKVFGFFKLKDFYDNSTREFKIPGLFENFIPQGMDFDETKETFVISGYDSKGDKSTIYTVDKEKNVKKIYLKNLQKEECKDHCGGVTIYKDYLLVSGGNGASTDLQFVYTFKLDDLYSLNDGSFIESIAETEVYVGTAFINAVGDTLYVGEFNHDGSPLYDVIKTTGRSWMPSDSKAIMLAYDLNIDGTFDLVPTKAYSIPSDVQGMAIVDGNKIAFSDSYGINPGHISFYNNPTASGSVTIDGNNIPLYYFNDSNFIKKVDTSPMIEAICYANNKIYTLNESASNKYLYGLLYRGSYVYSFDYTKIL</sequence>
<dbReference type="AlphaFoldDB" id="A0A397RYZ2"/>
<organism evidence="2 3">
    <name type="scientific">Anaeroplasma bactoclasticum</name>
    <dbReference type="NCBI Taxonomy" id="2088"/>
    <lineage>
        <taxon>Bacteria</taxon>
        <taxon>Bacillati</taxon>
        <taxon>Mycoplasmatota</taxon>
        <taxon>Mollicutes</taxon>
        <taxon>Anaeroplasmatales</taxon>
        <taxon>Anaeroplasmataceae</taxon>
        <taxon>Anaeroplasma</taxon>
    </lineage>
</organism>
<evidence type="ECO:0000313" key="2">
    <source>
        <dbReference type="EMBL" id="RIA78492.1"/>
    </source>
</evidence>
<evidence type="ECO:0000313" key="3">
    <source>
        <dbReference type="Proteomes" id="UP000266506"/>
    </source>
</evidence>
<dbReference type="OrthoDB" id="4537321at2"/>
<protein>
    <submittedName>
        <fullName evidence="2">Uncharacterized protein</fullName>
    </submittedName>
</protein>
<comment type="caution">
    <text evidence="2">The sequence shown here is derived from an EMBL/GenBank/DDBJ whole genome shotgun (WGS) entry which is preliminary data.</text>
</comment>
<evidence type="ECO:0000256" key="1">
    <source>
        <dbReference type="SAM" id="Phobius"/>
    </source>
</evidence>
<dbReference type="RefSeq" id="WP_119015240.1">
    <property type="nucleotide sequence ID" value="NZ_QXEV01000001.1"/>
</dbReference>
<gene>
    <name evidence="2" type="ORF">EI71_00053</name>
</gene>
<keyword evidence="1" id="KW-1133">Transmembrane helix</keyword>